<dbReference type="SMART" id="SM00173">
    <property type="entry name" value="RAS"/>
    <property type="match status" value="1"/>
</dbReference>
<dbReference type="GeneID" id="30990670"/>
<dbReference type="EMBL" id="KV453927">
    <property type="protein sequence ID" value="ODV74907.1"/>
    <property type="molecule type" value="Genomic_DNA"/>
</dbReference>
<dbReference type="RefSeq" id="XP_020071946.1">
    <property type="nucleotide sequence ID" value="XM_020216274.1"/>
</dbReference>
<dbReference type="Gene3D" id="3.40.50.300">
    <property type="entry name" value="P-loop containing nucleotide triphosphate hydrolases"/>
    <property type="match status" value="1"/>
</dbReference>
<dbReference type="SMART" id="SM00174">
    <property type="entry name" value="RHO"/>
    <property type="match status" value="1"/>
</dbReference>
<dbReference type="InterPro" id="IPR027417">
    <property type="entry name" value="P-loop_NTPase"/>
</dbReference>
<dbReference type="OrthoDB" id="9989112at2759"/>
<dbReference type="PROSITE" id="PS51419">
    <property type="entry name" value="RAB"/>
    <property type="match status" value="1"/>
</dbReference>
<dbReference type="NCBIfam" id="TIGR00231">
    <property type="entry name" value="small_GTP"/>
    <property type="match status" value="1"/>
</dbReference>
<dbReference type="PANTHER" id="PTHR47977">
    <property type="entry name" value="RAS-RELATED PROTEIN RAB"/>
    <property type="match status" value="1"/>
</dbReference>
<reference evidence="4 5" key="1">
    <citation type="journal article" date="2016" name="Proc. Natl. Acad. Sci. U.S.A.">
        <title>Comparative genomics of biotechnologically important yeasts.</title>
        <authorList>
            <person name="Riley R."/>
            <person name="Haridas S."/>
            <person name="Wolfe K.H."/>
            <person name="Lopes M.R."/>
            <person name="Hittinger C.T."/>
            <person name="Goeker M."/>
            <person name="Salamov A.A."/>
            <person name="Wisecaver J.H."/>
            <person name="Long T.M."/>
            <person name="Calvey C.H."/>
            <person name="Aerts A.L."/>
            <person name="Barry K.W."/>
            <person name="Choi C."/>
            <person name="Clum A."/>
            <person name="Coughlan A.Y."/>
            <person name="Deshpande S."/>
            <person name="Douglass A.P."/>
            <person name="Hanson S.J."/>
            <person name="Klenk H.-P."/>
            <person name="LaButti K.M."/>
            <person name="Lapidus A."/>
            <person name="Lindquist E.A."/>
            <person name="Lipzen A.M."/>
            <person name="Meier-Kolthoff J.P."/>
            <person name="Ohm R.A."/>
            <person name="Otillar R.P."/>
            <person name="Pangilinan J.L."/>
            <person name="Peng Y."/>
            <person name="Rokas A."/>
            <person name="Rosa C.A."/>
            <person name="Scheuner C."/>
            <person name="Sibirny A.A."/>
            <person name="Slot J.C."/>
            <person name="Stielow J.B."/>
            <person name="Sun H."/>
            <person name="Kurtzman C.P."/>
            <person name="Blackwell M."/>
            <person name="Grigoriev I.V."/>
            <person name="Jeffries T.W."/>
        </authorList>
    </citation>
    <scope>NUCLEOTIDE SEQUENCE [LARGE SCALE GENOMIC DNA]</scope>
    <source>
        <strain evidence="5">ATCC 18201 / CBS 1600 / BCRC 20928 / JCM 3617 / NBRC 0987 / NRRL Y-1542</strain>
    </source>
</reference>
<dbReference type="SUPFAM" id="SSF52540">
    <property type="entry name" value="P-loop containing nucleoside triphosphate hydrolases"/>
    <property type="match status" value="1"/>
</dbReference>
<dbReference type="STRING" id="983966.A0A1E4S5T7"/>
<keyword evidence="1" id="KW-0547">Nucleotide-binding</keyword>
<dbReference type="FunFam" id="3.40.50.300:FF:001447">
    <property type="entry name" value="Ras-related protein Rab-1B"/>
    <property type="match status" value="1"/>
</dbReference>
<evidence type="ECO:0000256" key="3">
    <source>
        <dbReference type="ARBA" id="ARBA00046278"/>
    </source>
</evidence>
<name>A0A1E4S5T7_CYBJN</name>
<evidence type="ECO:0000256" key="1">
    <source>
        <dbReference type="ARBA" id="ARBA00022741"/>
    </source>
</evidence>
<keyword evidence="2" id="KW-0342">GTP-binding</keyword>
<dbReference type="GO" id="GO:0003924">
    <property type="term" value="F:GTPase activity"/>
    <property type="evidence" value="ECO:0007669"/>
    <property type="project" value="InterPro"/>
</dbReference>
<gene>
    <name evidence="4" type="ORF">CYBJADRAFT_171917</name>
</gene>
<keyword evidence="5" id="KW-1185">Reference proteome</keyword>
<sequence>MRSVSDPVESVHTVAHDPSYSTRVKTSNVIKLLLIGDASVGKSSLIISYCDDIFLENSTKTTVGVDLKVKVVNVDGSFFKTVIWDTAGQERYRNVIPSLYKGTNGVMLTYDVTDPKSFLGLYHWIQECYENCDTSRTVFYLVGNKLDQENKAVCKDDVKKLLTFVKEKYPGFKINAAFEVSAKYSSLVYGLFDTVIKDLVENRCYFDEQRLRNKRSIDLSTTRDDLTRKNSCCSY</sequence>
<dbReference type="Proteomes" id="UP000094389">
    <property type="component" value="Unassembled WGS sequence"/>
</dbReference>
<comment type="subcellular location">
    <subcellularLocation>
        <location evidence="3">Endomembrane system</location>
        <topology evidence="3">Lipid-anchor</topology>
        <orientation evidence="3">Cytoplasmic side</orientation>
    </subcellularLocation>
</comment>
<dbReference type="GO" id="GO:0005525">
    <property type="term" value="F:GTP binding"/>
    <property type="evidence" value="ECO:0007669"/>
    <property type="project" value="UniProtKB-KW"/>
</dbReference>
<evidence type="ECO:0000313" key="4">
    <source>
        <dbReference type="EMBL" id="ODV74907.1"/>
    </source>
</evidence>
<dbReference type="InterPro" id="IPR050227">
    <property type="entry name" value="Rab"/>
</dbReference>
<evidence type="ECO:0000256" key="2">
    <source>
        <dbReference type="ARBA" id="ARBA00023134"/>
    </source>
</evidence>
<organism evidence="4 5">
    <name type="scientific">Cyberlindnera jadinii (strain ATCC 18201 / CBS 1600 / BCRC 20928 / JCM 3617 / NBRC 0987 / NRRL Y-1542)</name>
    <name type="common">Torula yeast</name>
    <name type="synonym">Candida utilis</name>
    <dbReference type="NCBI Taxonomy" id="983966"/>
    <lineage>
        <taxon>Eukaryota</taxon>
        <taxon>Fungi</taxon>
        <taxon>Dikarya</taxon>
        <taxon>Ascomycota</taxon>
        <taxon>Saccharomycotina</taxon>
        <taxon>Saccharomycetes</taxon>
        <taxon>Phaffomycetales</taxon>
        <taxon>Phaffomycetaceae</taxon>
        <taxon>Cyberlindnera</taxon>
    </lineage>
</organism>
<dbReference type="CDD" id="cd00154">
    <property type="entry name" value="Rab"/>
    <property type="match status" value="1"/>
</dbReference>
<dbReference type="Pfam" id="PF00071">
    <property type="entry name" value="Ras"/>
    <property type="match status" value="1"/>
</dbReference>
<proteinExistence type="predicted"/>
<dbReference type="SMART" id="SM00175">
    <property type="entry name" value="RAB"/>
    <property type="match status" value="1"/>
</dbReference>
<dbReference type="AlphaFoldDB" id="A0A1E4S5T7"/>
<dbReference type="InterPro" id="IPR005225">
    <property type="entry name" value="Small_GTP-bd"/>
</dbReference>
<protein>
    <submittedName>
        <fullName evidence="4">p-loop containing nucleoside triphosphate hydrolase protein</fullName>
    </submittedName>
</protein>
<dbReference type="GO" id="GO:0012505">
    <property type="term" value="C:endomembrane system"/>
    <property type="evidence" value="ECO:0007669"/>
    <property type="project" value="UniProtKB-SubCell"/>
</dbReference>
<evidence type="ECO:0000313" key="5">
    <source>
        <dbReference type="Proteomes" id="UP000094389"/>
    </source>
</evidence>
<dbReference type="PRINTS" id="PR00449">
    <property type="entry name" value="RASTRNSFRMNG"/>
</dbReference>
<dbReference type="OMA" id="KECYENC"/>
<keyword evidence="4" id="KW-0378">Hydrolase</keyword>
<accession>A0A1E4S5T7</accession>
<dbReference type="InterPro" id="IPR001806">
    <property type="entry name" value="Small_GTPase"/>
</dbReference>